<dbReference type="Gene3D" id="1.10.1200.10">
    <property type="entry name" value="ACP-like"/>
    <property type="match status" value="1"/>
</dbReference>
<comment type="cofactor">
    <cofactor evidence="1">
        <name>pantetheine 4'-phosphate</name>
        <dbReference type="ChEBI" id="CHEBI:47942"/>
    </cofactor>
</comment>
<dbReference type="InterPro" id="IPR045851">
    <property type="entry name" value="AMP-bd_C_sf"/>
</dbReference>
<evidence type="ECO:0000256" key="1">
    <source>
        <dbReference type="ARBA" id="ARBA00001957"/>
    </source>
</evidence>
<dbReference type="InterPro" id="IPR036736">
    <property type="entry name" value="ACP-like_sf"/>
</dbReference>
<dbReference type="SMART" id="SM00823">
    <property type="entry name" value="PKS_PP"/>
    <property type="match status" value="1"/>
</dbReference>
<dbReference type="PROSITE" id="PS50075">
    <property type="entry name" value="CARRIER"/>
    <property type="match status" value="1"/>
</dbReference>
<dbReference type="Pfam" id="PF00550">
    <property type="entry name" value="PP-binding"/>
    <property type="match status" value="1"/>
</dbReference>
<dbReference type="Gene3D" id="3.30.559.10">
    <property type="entry name" value="Chloramphenicol acetyltransferase-like domain"/>
    <property type="match status" value="1"/>
</dbReference>
<accession>A0ABV7QC29</accession>
<dbReference type="Pfam" id="PF00501">
    <property type="entry name" value="AMP-binding"/>
    <property type="match status" value="1"/>
</dbReference>
<dbReference type="Pfam" id="PF00668">
    <property type="entry name" value="Condensation"/>
    <property type="match status" value="1"/>
</dbReference>
<organism evidence="5 6">
    <name type="scientific">Amycolatopsis halotolerans</name>
    <dbReference type="NCBI Taxonomy" id="330083"/>
    <lineage>
        <taxon>Bacteria</taxon>
        <taxon>Bacillati</taxon>
        <taxon>Actinomycetota</taxon>
        <taxon>Actinomycetes</taxon>
        <taxon>Pseudonocardiales</taxon>
        <taxon>Pseudonocardiaceae</taxon>
        <taxon>Amycolatopsis</taxon>
    </lineage>
</organism>
<reference evidence="6" key="1">
    <citation type="journal article" date="2019" name="Int. J. Syst. Evol. Microbiol.">
        <title>The Global Catalogue of Microorganisms (GCM) 10K type strain sequencing project: providing services to taxonomists for standard genome sequencing and annotation.</title>
        <authorList>
            <consortium name="The Broad Institute Genomics Platform"/>
            <consortium name="The Broad Institute Genome Sequencing Center for Infectious Disease"/>
            <person name="Wu L."/>
            <person name="Ma J."/>
        </authorList>
    </citation>
    <scope>NUCLEOTIDE SEQUENCE [LARGE SCALE GENOMIC DNA]</scope>
    <source>
        <strain evidence="6">CGMCC 4.7682</strain>
    </source>
</reference>
<dbReference type="InterPro" id="IPR020806">
    <property type="entry name" value="PKS_PP-bd"/>
</dbReference>
<dbReference type="PANTHER" id="PTHR45527">
    <property type="entry name" value="NONRIBOSOMAL PEPTIDE SYNTHETASE"/>
    <property type="match status" value="1"/>
</dbReference>
<dbReference type="SUPFAM" id="SSF47336">
    <property type="entry name" value="ACP-like"/>
    <property type="match status" value="1"/>
</dbReference>
<dbReference type="Proteomes" id="UP001595764">
    <property type="component" value="Unassembled WGS sequence"/>
</dbReference>
<dbReference type="RefSeq" id="WP_377871996.1">
    <property type="nucleotide sequence ID" value="NZ_JBHMAY010000035.1"/>
</dbReference>
<dbReference type="PANTHER" id="PTHR45527:SF1">
    <property type="entry name" value="FATTY ACID SYNTHASE"/>
    <property type="match status" value="1"/>
</dbReference>
<evidence type="ECO:0000313" key="5">
    <source>
        <dbReference type="EMBL" id="MFC3509575.1"/>
    </source>
</evidence>
<dbReference type="PROSITE" id="PS00455">
    <property type="entry name" value="AMP_BINDING"/>
    <property type="match status" value="1"/>
</dbReference>
<dbReference type="Gene3D" id="3.40.50.12780">
    <property type="entry name" value="N-terminal domain of ligase-like"/>
    <property type="match status" value="1"/>
</dbReference>
<gene>
    <name evidence="5" type="ORF">ACFORO_05325</name>
</gene>
<evidence type="ECO:0000256" key="2">
    <source>
        <dbReference type="ARBA" id="ARBA00022450"/>
    </source>
</evidence>
<evidence type="ECO:0000256" key="3">
    <source>
        <dbReference type="ARBA" id="ARBA00022553"/>
    </source>
</evidence>
<dbReference type="InterPro" id="IPR020845">
    <property type="entry name" value="AMP-binding_CS"/>
</dbReference>
<proteinExistence type="predicted"/>
<dbReference type="Gene3D" id="3.30.300.30">
    <property type="match status" value="1"/>
</dbReference>
<dbReference type="SUPFAM" id="SSF52777">
    <property type="entry name" value="CoA-dependent acyltransferases"/>
    <property type="match status" value="2"/>
</dbReference>
<dbReference type="InterPro" id="IPR023213">
    <property type="entry name" value="CAT-like_dom_sf"/>
</dbReference>
<dbReference type="InterPro" id="IPR009081">
    <property type="entry name" value="PP-bd_ACP"/>
</dbReference>
<feature type="domain" description="Carrier" evidence="4">
    <location>
        <begin position="489"/>
        <end position="564"/>
    </location>
</feature>
<keyword evidence="3" id="KW-0597">Phosphoprotein</keyword>
<sequence length="983" mass="103001">MTGTIAGVGLHEVVREHAARTPDRIALAYPGGALGYAELVAAAETRAAQLAAAGVRPGHRVPIQLPRGRELVVAVLAVLRLGAAYALLDPLWPTARVRQVIADLDPPLLLAAGTALPAPGAAPDPVPASGDDPACVFFTSGTTGRPKGVLTPHRALLRLFGSDPVAGFGAETVMPQAAPTPWDGYALELWAPLLGGGTSVVVTTEPYLSAQALRDGVARHGVNTAWLTASLFAMLVDEDPGAFAGMRQVLAGGERLSVPHVRRFLAAHPDIALVNGYGPVENTVFATTHRIVAADCDRPHGIPIGRAVPGTGLHVLSGGQSCGTDEPGELHLSGDGLALGYLGDPELTARAFPELPGVGRVYRTGDLVSRDANGLLHYHARADRQVKVRGHRVEPAEVERQVERLLGVPHCVVLARRGPAGAVTGLLAFCTGEVPVDAEARLRAELVGHHVPDRVTAVDVFPLTPNGKLDETALLSTVDERVPAVLPGQDADPLVRRVAAVFAAVLGVPAAPADVPFAALGGTSLDAGRVCARLAADLGRPVPVSRLIAHPTARGLADWLAVGAVGRVATDAPDGDVPLSPMQTTFLTTQLLRPDERAGHCLAAWLVDGPLDPAALERAIAYAHRQHEPLRAAYLAGRAPTARPMDSPPPSPVTLSAGDLDDAVAALRAELSVPLDLTGGQVWRTALVRLRDGRHLFGYVVHHIAFDGWSESVLAADLSAGYRSETGREAPGLARAWIARQNRLAHADLAAQRDHLRTEFTGLPPLRYPGFPDARAGAAPTRHTTAVPAAAVRMLDAVAARAGVTRFTVLFGRYARALAEITGQLDFGIGVPVAQRADPELRNAVGCHVDTVCVRLRGAALTGDPAVLGPLVTAAFAAQDISFGDLVRLVNPPRSTRPALVQNLFALQDNAAPVLDLPGASARFLRQAYLGLPSEMLTEVWPAGSDGGLRVVVHHRPDRVAAETAAALSARFTDLLTAYPEHA</sequence>
<dbReference type="EMBL" id="JBHRWI010000005">
    <property type="protein sequence ID" value="MFC3509575.1"/>
    <property type="molecule type" value="Genomic_DNA"/>
</dbReference>
<dbReference type="InterPro" id="IPR042099">
    <property type="entry name" value="ANL_N_sf"/>
</dbReference>
<protein>
    <submittedName>
        <fullName evidence="5">AMP-binding protein</fullName>
    </submittedName>
</protein>
<dbReference type="Gene3D" id="3.30.559.30">
    <property type="entry name" value="Nonribosomal peptide synthetase, condensation domain"/>
    <property type="match status" value="1"/>
</dbReference>
<name>A0ABV7QC29_9PSEU</name>
<keyword evidence="2" id="KW-0596">Phosphopantetheine</keyword>
<evidence type="ECO:0000313" key="6">
    <source>
        <dbReference type="Proteomes" id="UP001595764"/>
    </source>
</evidence>
<evidence type="ECO:0000259" key="4">
    <source>
        <dbReference type="PROSITE" id="PS50075"/>
    </source>
</evidence>
<comment type="caution">
    <text evidence="5">The sequence shown here is derived from an EMBL/GenBank/DDBJ whole genome shotgun (WGS) entry which is preliminary data.</text>
</comment>
<dbReference type="InterPro" id="IPR001242">
    <property type="entry name" value="Condensation_dom"/>
</dbReference>
<dbReference type="SUPFAM" id="SSF56801">
    <property type="entry name" value="Acetyl-CoA synthetase-like"/>
    <property type="match status" value="1"/>
</dbReference>
<keyword evidence="6" id="KW-1185">Reference proteome</keyword>
<dbReference type="InterPro" id="IPR000873">
    <property type="entry name" value="AMP-dep_synth/lig_dom"/>
</dbReference>